<proteinExistence type="predicted"/>
<evidence type="ECO:0000313" key="2">
    <source>
        <dbReference type="Proteomes" id="UP000886520"/>
    </source>
</evidence>
<reference evidence="1" key="1">
    <citation type="submission" date="2021-01" db="EMBL/GenBank/DDBJ databases">
        <title>Adiantum capillus-veneris genome.</title>
        <authorList>
            <person name="Fang Y."/>
            <person name="Liao Q."/>
        </authorList>
    </citation>
    <scope>NUCLEOTIDE SEQUENCE</scope>
    <source>
        <strain evidence="1">H3</strain>
        <tissue evidence="1">Leaf</tissue>
    </source>
</reference>
<organism evidence="1 2">
    <name type="scientific">Adiantum capillus-veneris</name>
    <name type="common">Maidenhair fern</name>
    <dbReference type="NCBI Taxonomy" id="13818"/>
    <lineage>
        <taxon>Eukaryota</taxon>
        <taxon>Viridiplantae</taxon>
        <taxon>Streptophyta</taxon>
        <taxon>Embryophyta</taxon>
        <taxon>Tracheophyta</taxon>
        <taxon>Polypodiopsida</taxon>
        <taxon>Polypodiidae</taxon>
        <taxon>Polypodiales</taxon>
        <taxon>Pteridineae</taxon>
        <taxon>Pteridaceae</taxon>
        <taxon>Vittarioideae</taxon>
        <taxon>Adiantum</taxon>
    </lineage>
</organism>
<name>A0A9D4V025_ADICA</name>
<comment type="caution">
    <text evidence="1">The sequence shown here is derived from an EMBL/GenBank/DDBJ whole genome shotgun (WGS) entry which is preliminary data.</text>
</comment>
<sequence>MLEVEVEAEAEDNFSLDLVSYWPSTSRNHCINLVPKHGPYQCRVNPCIEGEKEGFNCVLARHKSGNFVACGIGVGVWFFF</sequence>
<keyword evidence="2" id="KW-1185">Reference proteome</keyword>
<gene>
    <name evidence="1" type="ORF">GOP47_0008853</name>
</gene>
<evidence type="ECO:0000313" key="1">
    <source>
        <dbReference type="EMBL" id="KAI5076788.1"/>
    </source>
</evidence>
<protein>
    <submittedName>
        <fullName evidence="1">Uncharacterized protein</fullName>
    </submittedName>
</protein>
<dbReference type="AlphaFoldDB" id="A0A9D4V025"/>
<accession>A0A9D4V025</accession>
<dbReference type="Proteomes" id="UP000886520">
    <property type="component" value="Chromosome 8"/>
</dbReference>
<dbReference type="EMBL" id="JABFUD020000008">
    <property type="protein sequence ID" value="KAI5076788.1"/>
    <property type="molecule type" value="Genomic_DNA"/>
</dbReference>